<dbReference type="Gramene" id="OE9A047458T1">
    <property type="protein sequence ID" value="OE9A047458C1"/>
    <property type="gene ID" value="OE9A047458"/>
</dbReference>
<keyword evidence="2" id="KW-1185">Reference proteome</keyword>
<proteinExistence type="predicted"/>
<organism evidence="1 2">
    <name type="scientific">Olea europaea subsp. europaea</name>
    <dbReference type="NCBI Taxonomy" id="158383"/>
    <lineage>
        <taxon>Eukaryota</taxon>
        <taxon>Viridiplantae</taxon>
        <taxon>Streptophyta</taxon>
        <taxon>Embryophyta</taxon>
        <taxon>Tracheophyta</taxon>
        <taxon>Spermatophyta</taxon>
        <taxon>Magnoliopsida</taxon>
        <taxon>eudicotyledons</taxon>
        <taxon>Gunneridae</taxon>
        <taxon>Pentapetalae</taxon>
        <taxon>asterids</taxon>
        <taxon>lamiids</taxon>
        <taxon>Lamiales</taxon>
        <taxon>Oleaceae</taxon>
        <taxon>Oleeae</taxon>
        <taxon>Olea</taxon>
    </lineage>
</organism>
<dbReference type="AlphaFoldDB" id="A0A8S0PXB3"/>
<sequence>MALTTDMGSLSRQQPTIGSVSKLKNSSGVLSEANIVKKTLKDRVVYLNHLDILTTMPSSSTFQASNRVSGEAVDSSTMVNIESSRFSSFDPAHITQLVRTQDKKWLREHGGIEGVLLALETDMENGVRGDRTDIDSRRKAFGSNLLPEYNL</sequence>
<protein>
    <submittedName>
        <fullName evidence="1">Calcium-transporting ATPase 12, plasma membrane-type-like</fullName>
    </submittedName>
</protein>
<evidence type="ECO:0000313" key="1">
    <source>
        <dbReference type="EMBL" id="CAA2958649.1"/>
    </source>
</evidence>
<comment type="caution">
    <text evidence="1">The sequence shown here is derived from an EMBL/GenBank/DDBJ whole genome shotgun (WGS) entry which is preliminary data.</text>
</comment>
<evidence type="ECO:0000313" key="2">
    <source>
        <dbReference type="Proteomes" id="UP000594638"/>
    </source>
</evidence>
<reference evidence="1 2" key="1">
    <citation type="submission" date="2019-12" db="EMBL/GenBank/DDBJ databases">
        <authorList>
            <person name="Alioto T."/>
            <person name="Alioto T."/>
            <person name="Gomez Garrido J."/>
        </authorList>
    </citation>
    <scope>NUCLEOTIDE SEQUENCE [LARGE SCALE GENOMIC DNA]</scope>
</reference>
<dbReference type="EMBL" id="CACTIH010000276">
    <property type="protein sequence ID" value="CAA2958649.1"/>
    <property type="molecule type" value="Genomic_DNA"/>
</dbReference>
<gene>
    <name evidence="1" type="ORF">OLEA9_A047458</name>
</gene>
<accession>A0A8S0PXB3</accession>
<name>A0A8S0PXB3_OLEEU</name>
<dbReference type="Proteomes" id="UP000594638">
    <property type="component" value="Unassembled WGS sequence"/>
</dbReference>